<dbReference type="PANTHER" id="PTHR33365:SF11">
    <property type="entry name" value="TAT PATHWAY SIGNAL SEQUENCE"/>
    <property type="match status" value="1"/>
</dbReference>
<comment type="pathway">
    <text evidence="1">Mycotoxin biosynthesis.</text>
</comment>
<evidence type="ECO:0000256" key="3">
    <source>
        <dbReference type="ARBA" id="ARBA00035112"/>
    </source>
</evidence>
<evidence type="ECO:0000313" key="4">
    <source>
        <dbReference type="EMBL" id="TBU27425.1"/>
    </source>
</evidence>
<dbReference type="InterPro" id="IPR021765">
    <property type="entry name" value="UstYa-like"/>
</dbReference>
<name>A0A4Q9MJ54_9APHY</name>
<protein>
    <submittedName>
        <fullName evidence="4">Uncharacterized protein</fullName>
    </submittedName>
</protein>
<dbReference type="Proteomes" id="UP000292957">
    <property type="component" value="Unassembled WGS sequence"/>
</dbReference>
<gene>
    <name evidence="4" type="ORF">BD311DRAFT_696509</name>
</gene>
<dbReference type="GO" id="GO:0016491">
    <property type="term" value="F:oxidoreductase activity"/>
    <property type="evidence" value="ECO:0007669"/>
    <property type="project" value="UniProtKB-KW"/>
</dbReference>
<keyword evidence="2" id="KW-0560">Oxidoreductase</keyword>
<comment type="similarity">
    <text evidence="3">Belongs to the ustYa family.</text>
</comment>
<organism evidence="4">
    <name type="scientific">Dichomitus squalens</name>
    <dbReference type="NCBI Taxonomy" id="114155"/>
    <lineage>
        <taxon>Eukaryota</taxon>
        <taxon>Fungi</taxon>
        <taxon>Dikarya</taxon>
        <taxon>Basidiomycota</taxon>
        <taxon>Agaricomycotina</taxon>
        <taxon>Agaricomycetes</taxon>
        <taxon>Polyporales</taxon>
        <taxon>Polyporaceae</taxon>
        <taxon>Dichomitus</taxon>
    </lineage>
</organism>
<sequence length="179" mass="20781">MFLARNTAETCLIALSICLLITNTAFKFAGVITIQKVGRPLTYTNRIWIPEEEVLLIVDLWTRYPLNATRQWAPLFPNGGVVHLGPDNIPYTVAMMHQLRCLDVIRDQLSRPKSARDTPPTRHCLNYLRQAVMCRGDLQLDPYQYVHQVGALHPHPIRRCKNWTALYERVWENQRQYGL</sequence>
<dbReference type="OrthoDB" id="3687641at2759"/>
<dbReference type="GO" id="GO:0043386">
    <property type="term" value="P:mycotoxin biosynthetic process"/>
    <property type="evidence" value="ECO:0007669"/>
    <property type="project" value="InterPro"/>
</dbReference>
<evidence type="ECO:0000256" key="1">
    <source>
        <dbReference type="ARBA" id="ARBA00004685"/>
    </source>
</evidence>
<dbReference type="Pfam" id="PF11807">
    <property type="entry name" value="UstYa"/>
    <property type="match status" value="1"/>
</dbReference>
<reference evidence="4" key="1">
    <citation type="submission" date="2019-01" db="EMBL/GenBank/DDBJ databases">
        <title>Draft genome sequences of three monokaryotic isolates of the white-rot basidiomycete fungus Dichomitus squalens.</title>
        <authorList>
            <consortium name="DOE Joint Genome Institute"/>
            <person name="Lopez S.C."/>
            <person name="Andreopoulos B."/>
            <person name="Pangilinan J."/>
            <person name="Lipzen A."/>
            <person name="Riley R."/>
            <person name="Ahrendt S."/>
            <person name="Ng V."/>
            <person name="Barry K."/>
            <person name="Daum C."/>
            <person name="Grigoriev I.V."/>
            <person name="Hilden K.S."/>
            <person name="Makela M.R."/>
            <person name="de Vries R.P."/>
        </authorList>
    </citation>
    <scope>NUCLEOTIDE SEQUENCE [LARGE SCALE GENOMIC DNA]</scope>
    <source>
        <strain evidence="4">OM18370.1</strain>
    </source>
</reference>
<dbReference type="AlphaFoldDB" id="A0A4Q9MJ54"/>
<accession>A0A4Q9MJ54</accession>
<proteinExistence type="inferred from homology"/>
<dbReference type="EMBL" id="ML143432">
    <property type="protein sequence ID" value="TBU27425.1"/>
    <property type="molecule type" value="Genomic_DNA"/>
</dbReference>
<dbReference type="PANTHER" id="PTHR33365">
    <property type="entry name" value="YALI0B05434P"/>
    <property type="match status" value="1"/>
</dbReference>
<evidence type="ECO:0000256" key="2">
    <source>
        <dbReference type="ARBA" id="ARBA00023002"/>
    </source>
</evidence>